<gene>
    <name evidence="1" type="ORF">PSDVSF_23910</name>
</gene>
<dbReference type="SMART" id="SM01059">
    <property type="entry name" value="CAT"/>
    <property type="match status" value="1"/>
</dbReference>
<accession>A0ABN6EV65</accession>
<evidence type="ECO:0000313" key="1">
    <source>
        <dbReference type="EMBL" id="BCS89149.1"/>
    </source>
</evidence>
<dbReference type="Pfam" id="PF00302">
    <property type="entry name" value="CAT"/>
    <property type="match status" value="1"/>
</dbReference>
<dbReference type="RefSeq" id="WP_229591137.1">
    <property type="nucleotide sequence ID" value="NZ_AP024485.1"/>
</dbReference>
<dbReference type="InterPro" id="IPR023213">
    <property type="entry name" value="CAT-like_dom_sf"/>
</dbReference>
<dbReference type="PANTHER" id="PTHR38474:SF1">
    <property type="entry name" value="SLR0299 PROTEIN"/>
    <property type="match status" value="1"/>
</dbReference>
<sequence>MKTLDLATWPRKSLYDYFRTLPQPHVSVTADVDVTGLITQAKPEGVSVFNAALYAVMKACNAIPEFRQRIQGDEVVEFEQVHPAPTVPIDGDRFAFCYFDYAPEWSVFNEHCLTAIEVGKKQTGLKDGSAARDDLIFTTCLPWVVFTSMHHPIKGPDDSFPRVAWGKFHEHDERWLMPVNVQVHHALADGIHIGRFYQLTQDALDEFGE</sequence>
<dbReference type="PANTHER" id="PTHR38474">
    <property type="entry name" value="SLR0299 PROTEIN"/>
    <property type="match status" value="1"/>
</dbReference>
<proteinExistence type="predicted"/>
<keyword evidence="2" id="KW-1185">Reference proteome</keyword>
<organism evidence="1 2">
    <name type="scientific">Pseudodesulfovibrio sediminis</name>
    <dbReference type="NCBI Taxonomy" id="2810563"/>
    <lineage>
        <taxon>Bacteria</taxon>
        <taxon>Pseudomonadati</taxon>
        <taxon>Thermodesulfobacteriota</taxon>
        <taxon>Desulfovibrionia</taxon>
        <taxon>Desulfovibrionales</taxon>
        <taxon>Desulfovibrionaceae</taxon>
    </lineage>
</organism>
<dbReference type="PIRSF" id="PIRSF000440">
    <property type="entry name" value="CAT"/>
    <property type="match status" value="1"/>
</dbReference>
<dbReference type="EMBL" id="AP024485">
    <property type="protein sequence ID" value="BCS89149.1"/>
    <property type="molecule type" value="Genomic_DNA"/>
</dbReference>
<evidence type="ECO:0000313" key="2">
    <source>
        <dbReference type="Proteomes" id="UP001053296"/>
    </source>
</evidence>
<reference evidence="1" key="1">
    <citation type="journal article" date="2022" name="Arch. Microbiol.">
        <title>Pseudodesulfovibrio sediminis sp. nov., a mesophilic and neutrophilic sulfate-reducing bacterium isolated from sediment of a brackish lake.</title>
        <authorList>
            <person name="Takahashi A."/>
            <person name="Kojima H."/>
            <person name="Watanabe M."/>
            <person name="Fukui M."/>
        </authorList>
    </citation>
    <scope>NUCLEOTIDE SEQUENCE</scope>
    <source>
        <strain evidence="1">SF6</strain>
    </source>
</reference>
<dbReference type="Gene3D" id="3.30.559.10">
    <property type="entry name" value="Chloramphenicol acetyltransferase-like domain"/>
    <property type="match status" value="1"/>
</dbReference>
<dbReference type="Proteomes" id="UP001053296">
    <property type="component" value="Chromosome"/>
</dbReference>
<dbReference type="SUPFAM" id="SSF52777">
    <property type="entry name" value="CoA-dependent acyltransferases"/>
    <property type="match status" value="1"/>
</dbReference>
<name>A0ABN6EV65_9BACT</name>
<dbReference type="InterPro" id="IPR001707">
    <property type="entry name" value="Cmp_AcTrfase"/>
</dbReference>
<protein>
    <submittedName>
        <fullName evidence="1">Chloramphenicol acetyltransferase</fullName>
    </submittedName>
</protein>